<dbReference type="AlphaFoldDB" id="A0A1M4X471"/>
<evidence type="ECO:0000256" key="1">
    <source>
        <dbReference type="ARBA" id="ARBA00001974"/>
    </source>
</evidence>
<proteinExistence type="predicted"/>
<dbReference type="PANTHER" id="PTHR43557:SF2">
    <property type="entry name" value="RIESKE DOMAIN-CONTAINING PROTEIN-RELATED"/>
    <property type="match status" value="1"/>
</dbReference>
<dbReference type="STRING" id="1122133.SAMN02745157_1142"/>
<evidence type="ECO:0000313" key="8">
    <source>
        <dbReference type="Proteomes" id="UP000184485"/>
    </source>
</evidence>
<evidence type="ECO:0000256" key="2">
    <source>
        <dbReference type="ARBA" id="ARBA00022630"/>
    </source>
</evidence>
<keyword evidence="8" id="KW-1185">Reference proteome</keyword>
<dbReference type="InterPro" id="IPR028202">
    <property type="entry name" value="Reductase_C"/>
</dbReference>
<dbReference type="SUPFAM" id="SSF51905">
    <property type="entry name" value="FAD/NAD(P)-binding domain"/>
    <property type="match status" value="2"/>
</dbReference>
<evidence type="ECO:0000256" key="4">
    <source>
        <dbReference type="ARBA" id="ARBA00023002"/>
    </source>
</evidence>
<keyword evidence="4" id="KW-0560">Oxidoreductase</keyword>
<organism evidence="7 8">
    <name type="scientific">Kaistia soli DSM 19436</name>
    <dbReference type="NCBI Taxonomy" id="1122133"/>
    <lineage>
        <taxon>Bacteria</taxon>
        <taxon>Pseudomonadati</taxon>
        <taxon>Pseudomonadota</taxon>
        <taxon>Alphaproteobacteria</taxon>
        <taxon>Hyphomicrobiales</taxon>
        <taxon>Kaistiaceae</taxon>
        <taxon>Kaistia</taxon>
    </lineage>
</organism>
<dbReference type="Proteomes" id="UP000184485">
    <property type="component" value="Unassembled WGS sequence"/>
</dbReference>
<keyword evidence="7" id="KW-0223">Dioxygenase</keyword>
<dbReference type="PRINTS" id="PR00411">
    <property type="entry name" value="PNDRDTASEI"/>
</dbReference>
<evidence type="ECO:0000256" key="3">
    <source>
        <dbReference type="ARBA" id="ARBA00022827"/>
    </source>
</evidence>
<dbReference type="GO" id="GO:0016651">
    <property type="term" value="F:oxidoreductase activity, acting on NAD(P)H"/>
    <property type="evidence" value="ECO:0007669"/>
    <property type="project" value="TreeGrafter"/>
</dbReference>
<dbReference type="PANTHER" id="PTHR43557">
    <property type="entry name" value="APOPTOSIS-INDUCING FACTOR 1"/>
    <property type="match status" value="1"/>
</dbReference>
<feature type="domain" description="FAD/NAD(P)-binding" evidence="5">
    <location>
        <begin position="4"/>
        <end position="302"/>
    </location>
</feature>
<accession>A0A1M4X471</accession>
<keyword evidence="2" id="KW-0285">Flavoprotein</keyword>
<dbReference type="OrthoDB" id="7809559at2"/>
<dbReference type="EMBL" id="FQUP01000001">
    <property type="protein sequence ID" value="SHE88261.1"/>
    <property type="molecule type" value="Genomic_DNA"/>
</dbReference>
<dbReference type="Pfam" id="PF07992">
    <property type="entry name" value="Pyr_redox_2"/>
    <property type="match status" value="1"/>
</dbReference>
<name>A0A1M4X471_9HYPH</name>
<keyword evidence="3" id="KW-0274">FAD</keyword>
<dbReference type="SUPFAM" id="SSF55424">
    <property type="entry name" value="FAD/NAD-linked reductases, dimerisation (C-terminal) domain"/>
    <property type="match status" value="1"/>
</dbReference>
<dbReference type="Pfam" id="PF14759">
    <property type="entry name" value="Reductase_C"/>
    <property type="match status" value="1"/>
</dbReference>
<protein>
    <submittedName>
        <fullName evidence="7">3-phenylpropionate/trans-cinnamate dioxygenase ferredoxin reductase subunit</fullName>
    </submittedName>
</protein>
<sequence>MTEHMVVIGAGEAGARAAMALRENGFAGTITLIGDEHHLPYERPPLSKAVLTGAEEPAPPHILDEARLAARGVSLLHGTAAIAIDRAGHRVALAGSDAVPYDRLLIATGARARRLAVPGTGPETVHYLRSFPEALALRRRLVPGHRLIVIGGGFIGLELAAAARARGADATVIEMAPRLLGRAVPQEFAALLAARHEAEGVRLVLGATIDRIETTAEAHSVVLGSGEIITGDTIVAGIGALPETALAEAAGLAIDNGIAVDASLATDDPDIFAAGDCCSFPHPLYDGRRIRLEAWRNAQDQGNAVAKAMLGGREPYEAVPWFWSDQYDLTLQIAGLSYLATATVTRDLGDGARLDFHLADDGRLVSASALGPNGRIARDVRLAEMLIARRARPPAADLADPATKLKSLMV</sequence>
<dbReference type="GO" id="GO:0005737">
    <property type="term" value="C:cytoplasm"/>
    <property type="evidence" value="ECO:0007669"/>
    <property type="project" value="TreeGrafter"/>
</dbReference>
<dbReference type="GO" id="GO:0051213">
    <property type="term" value="F:dioxygenase activity"/>
    <property type="evidence" value="ECO:0007669"/>
    <property type="project" value="UniProtKB-KW"/>
</dbReference>
<dbReference type="InterPro" id="IPR050446">
    <property type="entry name" value="FAD-oxidoreductase/Apoptosis"/>
</dbReference>
<evidence type="ECO:0000259" key="6">
    <source>
        <dbReference type="Pfam" id="PF14759"/>
    </source>
</evidence>
<dbReference type="InterPro" id="IPR023753">
    <property type="entry name" value="FAD/NAD-binding_dom"/>
</dbReference>
<dbReference type="InterPro" id="IPR036188">
    <property type="entry name" value="FAD/NAD-bd_sf"/>
</dbReference>
<reference evidence="7 8" key="1">
    <citation type="submission" date="2016-11" db="EMBL/GenBank/DDBJ databases">
        <authorList>
            <person name="Jaros S."/>
            <person name="Januszkiewicz K."/>
            <person name="Wedrychowicz H."/>
        </authorList>
    </citation>
    <scope>NUCLEOTIDE SEQUENCE [LARGE SCALE GENOMIC DNA]</scope>
    <source>
        <strain evidence="7 8">DSM 19436</strain>
    </source>
</reference>
<dbReference type="RefSeq" id="WP_073051745.1">
    <property type="nucleotide sequence ID" value="NZ_FQUP01000001.1"/>
</dbReference>
<evidence type="ECO:0000259" key="5">
    <source>
        <dbReference type="Pfam" id="PF07992"/>
    </source>
</evidence>
<feature type="domain" description="Reductase C-terminal" evidence="6">
    <location>
        <begin position="321"/>
        <end position="409"/>
    </location>
</feature>
<comment type="cofactor">
    <cofactor evidence="1">
        <name>FAD</name>
        <dbReference type="ChEBI" id="CHEBI:57692"/>
    </cofactor>
</comment>
<gene>
    <name evidence="7" type="ORF">SAMN02745157_1142</name>
</gene>
<dbReference type="Gene3D" id="3.30.390.30">
    <property type="match status" value="1"/>
</dbReference>
<dbReference type="InterPro" id="IPR016156">
    <property type="entry name" value="FAD/NAD-linked_Rdtase_dimer_sf"/>
</dbReference>
<evidence type="ECO:0000313" key="7">
    <source>
        <dbReference type="EMBL" id="SHE88261.1"/>
    </source>
</evidence>
<dbReference type="PRINTS" id="PR00368">
    <property type="entry name" value="FADPNR"/>
</dbReference>
<dbReference type="Gene3D" id="3.50.50.60">
    <property type="entry name" value="FAD/NAD(P)-binding domain"/>
    <property type="match status" value="2"/>
</dbReference>